<dbReference type="EMBL" id="CP008746">
    <property type="protein sequence ID" value="AKJ39765.1"/>
    <property type="molecule type" value="Genomic_DNA"/>
</dbReference>
<organism evidence="1 2">
    <name type="scientific">Methanosarcina barkeri CM1</name>
    <dbReference type="NCBI Taxonomy" id="796385"/>
    <lineage>
        <taxon>Archaea</taxon>
        <taxon>Methanobacteriati</taxon>
        <taxon>Methanobacteriota</taxon>
        <taxon>Stenosarchaea group</taxon>
        <taxon>Methanomicrobia</taxon>
        <taxon>Methanosarcinales</taxon>
        <taxon>Methanosarcinaceae</taxon>
        <taxon>Methanosarcina</taxon>
    </lineage>
</organism>
<dbReference type="RefSeq" id="WP_158498963.1">
    <property type="nucleotide sequence ID" value="NZ_CP008746.1"/>
</dbReference>
<proteinExistence type="predicted"/>
<name>A0A0G3CGB2_METBA</name>
<dbReference type="AlphaFoldDB" id="A0A0G3CGB2"/>
<dbReference type="PATRIC" id="fig|796385.3.peg.3401"/>
<evidence type="ECO:0000313" key="1">
    <source>
        <dbReference type="EMBL" id="AKJ39765.1"/>
    </source>
</evidence>
<accession>A0A0G3CGB2</accession>
<evidence type="ECO:0008006" key="3">
    <source>
        <dbReference type="Google" id="ProtNLM"/>
    </source>
</evidence>
<dbReference type="GeneID" id="43508216"/>
<reference evidence="1 2" key="2">
    <citation type="journal article" date="2015" name="Stand. Genomic Sci.">
        <title>The complete genome sequence of the rumen methanogen Methanosarcina barkeri CM1.</title>
        <authorList>
            <person name="Lambie S.C."/>
            <person name="Kelly W.J."/>
            <person name="Leahy S.C."/>
            <person name="Li D."/>
            <person name="Reilly K."/>
            <person name="McAllister T.A."/>
            <person name="Valle E.R."/>
            <person name="Attwood G.T."/>
            <person name="Altermann E."/>
        </authorList>
    </citation>
    <scope>NUCLEOTIDE SEQUENCE [LARGE SCALE GENOMIC DNA]</scope>
    <source>
        <strain evidence="1 2">CM1</strain>
    </source>
</reference>
<evidence type="ECO:0000313" key="2">
    <source>
        <dbReference type="Proteomes" id="UP000035331"/>
    </source>
</evidence>
<protein>
    <recommendedName>
        <fullName evidence="3">Ribbon-helix-helix protein CopG domain-containing protein</fullName>
    </recommendedName>
</protein>
<dbReference type="Proteomes" id="UP000035331">
    <property type="component" value="Chromosome"/>
</dbReference>
<sequence length="55" mass="6425">MKNKTRPYIVGKRAYVQIYIELETFEKLEKKRGLASRSAFIGDVLKNSLTKEYEA</sequence>
<reference evidence="2" key="1">
    <citation type="submission" date="2014-06" db="EMBL/GenBank/DDBJ databases">
        <title>The complete genome sequence of Methanosarcina barkeri CM1.</title>
        <authorList>
            <consortium name="Pastoral Greenhouse Gas Research Consortium"/>
            <person name="Lambie S.C."/>
            <person name="Leahy S.C."/>
            <person name="Kelly W.J."/>
            <person name="Li D."/>
            <person name="Reilly K."/>
            <person name="Attwood G.T."/>
            <person name="Altermann E."/>
        </authorList>
    </citation>
    <scope>NUCLEOTIDE SEQUENCE [LARGE SCALE GENOMIC DNA]</scope>
    <source>
        <strain evidence="2">CM1</strain>
    </source>
</reference>
<gene>
    <name evidence="1" type="ORF">MCM1_2766</name>
</gene>